<keyword evidence="1 6" id="KW-0732">Signal</keyword>
<reference evidence="8 9" key="1">
    <citation type="submission" date="2020-08" db="EMBL/GenBank/DDBJ databases">
        <title>Genomic Encyclopedia of Archaeal and Bacterial Type Strains, Phase II (KMG-II): from individual species to whole genera.</title>
        <authorList>
            <person name="Goeker M."/>
        </authorList>
    </citation>
    <scope>NUCLEOTIDE SEQUENCE [LARGE SCALE GENOMIC DNA]</scope>
    <source>
        <strain evidence="8 9">DSM 23288</strain>
    </source>
</reference>
<evidence type="ECO:0000256" key="2">
    <source>
        <dbReference type="ARBA" id="ARBA00022737"/>
    </source>
</evidence>
<feature type="compositionally biased region" description="Pro residues" evidence="5">
    <location>
        <begin position="353"/>
        <end position="421"/>
    </location>
</feature>
<dbReference type="Pfam" id="PF00691">
    <property type="entry name" value="OmpA"/>
    <property type="match status" value="1"/>
</dbReference>
<keyword evidence="9" id="KW-1185">Reference proteome</keyword>
<dbReference type="InterPro" id="IPR003644">
    <property type="entry name" value="Calx_beta"/>
</dbReference>
<feature type="signal peptide" evidence="6">
    <location>
        <begin position="1"/>
        <end position="27"/>
    </location>
</feature>
<dbReference type="EMBL" id="JACHNU010000003">
    <property type="protein sequence ID" value="MBB4663224.1"/>
    <property type="molecule type" value="Genomic_DNA"/>
</dbReference>
<evidence type="ECO:0000256" key="1">
    <source>
        <dbReference type="ARBA" id="ARBA00022729"/>
    </source>
</evidence>
<evidence type="ECO:0000256" key="4">
    <source>
        <dbReference type="PROSITE-ProRule" id="PRU00473"/>
    </source>
</evidence>
<dbReference type="Gene3D" id="3.30.1330.60">
    <property type="entry name" value="OmpA-like domain"/>
    <property type="match status" value="1"/>
</dbReference>
<evidence type="ECO:0000256" key="3">
    <source>
        <dbReference type="ARBA" id="ARBA00022837"/>
    </source>
</evidence>
<dbReference type="PANTHER" id="PTHR30329:SF21">
    <property type="entry name" value="LIPOPROTEIN YIAD-RELATED"/>
    <property type="match status" value="1"/>
</dbReference>
<evidence type="ECO:0000313" key="8">
    <source>
        <dbReference type="EMBL" id="MBB4663224.1"/>
    </source>
</evidence>
<evidence type="ECO:0000313" key="9">
    <source>
        <dbReference type="Proteomes" id="UP000585272"/>
    </source>
</evidence>
<keyword evidence="2" id="KW-0677">Repeat</keyword>
<feature type="domain" description="OmpA-like" evidence="7">
    <location>
        <begin position="455"/>
        <end position="572"/>
    </location>
</feature>
<protein>
    <submittedName>
        <fullName evidence="8">Outer membrane protein OmpA-like peptidoglycan-associated protein</fullName>
    </submittedName>
</protein>
<dbReference type="GO" id="GO:0007154">
    <property type="term" value="P:cell communication"/>
    <property type="evidence" value="ECO:0007669"/>
    <property type="project" value="InterPro"/>
</dbReference>
<evidence type="ECO:0000256" key="6">
    <source>
        <dbReference type="SAM" id="SignalP"/>
    </source>
</evidence>
<dbReference type="SUPFAM" id="SSF103088">
    <property type="entry name" value="OmpA-like"/>
    <property type="match status" value="1"/>
</dbReference>
<keyword evidence="3" id="KW-0106">Calcium</keyword>
<proteinExistence type="predicted"/>
<dbReference type="Gene3D" id="2.60.40.2030">
    <property type="match status" value="1"/>
</dbReference>
<feature type="chain" id="PRO_5032578315" evidence="6">
    <location>
        <begin position="28"/>
        <end position="572"/>
    </location>
</feature>
<evidence type="ECO:0000256" key="5">
    <source>
        <dbReference type="SAM" id="MobiDB-lite"/>
    </source>
</evidence>
<comment type="caution">
    <text evidence="8">The sequence shown here is derived from an EMBL/GenBank/DDBJ whole genome shotgun (WGS) entry which is preliminary data.</text>
</comment>
<name>A0A840IGM3_9ACTN</name>
<dbReference type="RefSeq" id="WP_183342950.1">
    <property type="nucleotide sequence ID" value="NZ_JACHNU010000003.1"/>
</dbReference>
<dbReference type="PROSITE" id="PS51123">
    <property type="entry name" value="OMPA_2"/>
    <property type="match status" value="1"/>
</dbReference>
<dbReference type="Proteomes" id="UP000585272">
    <property type="component" value="Unassembled WGS sequence"/>
</dbReference>
<dbReference type="PANTHER" id="PTHR30329">
    <property type="entry name" value="STATOR ELEMENT OF FLAGELLAR MOTOR COMPLEX"/>
    <property type="match status" value="1"/>
</dbReference>
<evidence type="ECO:0000259" key="7">
    <source>
        <dbReference type="PROSITE" id="PS51123"/>
    </source>
</evidence>
<sequence>MRSRLRLLPTLPLAVLLCAVAASTARAGFSDGSIPDAIAACQGGPYDIVERDGDLYVACHGPTLDWMRFSAAVEVDGALARITVRRTDAGSGRRALLRWSTVDGTAQAGRDYTAVYNEPLYFDDLETTRTITVPLLDDPAATAPRSFSVAFSEGASQNLVAPGTQTVTLPFATPAGPAPSVAGRARAGETLIATAGPWSPDADAVAWQWERCDAGSGCAPIDGATAATVTLGADDVGRRLRATATATNAAGTTTLRSAPTEIVRPALSAPSLSGPPATTRARTATFTFAGEADATFDCRLDDGAWSACVSPRTYAGLDVGPHVLSVRQRAADGALSPTAEHRWEVLDDRPEEPGPGGPGPGEPGPGEPGPVEPGPGEPGPGQPGPGEPGPGQPGPGEPGPGHPGPGHPGPGEPGPGQPGPGEPATGQPGPNVPGPGGAVSRPRPSAPGRAAPRRPRARRVVTTATIRFCAGCTTPSARDRARLQRLRGQVRGARLLRVVGHADSSGDRRINRRLAERRARVVARLLLPGRGAARPRRVEVRNAGVSRPAASNDTLAGRALNRRVTIRIVTTG</sequence>
<accession>A0A840IGM3</accession>
<dbReference type="AlphaFoldDB" id="A0A840IGM3"/>
<feature type="region of interest" description="Disordered" evidence="5">
    <location>
        <begin position="347"/>
        <end position="459"/>
    </location>
</feature>
<dbReference type="InterPro" id="IPR036737">
    <property type="entry name" value="OmpA-like_sf"/>
</dbReference>
<organism evidence="8 9">
    <name type="scientific">Conexibacter arvalis</name>
    <dbReference type="NCBI Taxonomy" id="912552"/>
    <lineage>
        <taxon>Bacteria</taxon>
        <taxon>Bacillati</taxon>
        <taxon>Actinomycetota</taxon>
        <taxon>Thermoleophilia</taxon>
        <taxon>Solirubrobacterales</taxon>
        <taxon>Conexibacteraceae</taxon>
        <taxon>Conexibacter</taxon>
    </lineage>
</organism>
<feature type="compositionally biased region" description="Low complexity" evidence="5">
    <location>
        <begin position="438"/>
        <end position="450"/>
    </location>
</feature>
<dbReference type="SUPFAM" id="SSF141072">
    <property type="entry name" value="CalX-like"/>
    <property type="match status" value="1"/>
</dbReference>
<dbReference type="InterPro" id="IPR050330">
    <property type="entry name" value="Bact_OuterMem_StrucFunc"/>
</dbReference>
<gene>
    <name evidence="8" type="ORF">BDZ31_002813</name>
</gene>
<dbReference type="CDD" id="cd07185">
    <property type="entry name" value="OmpA_C-like"/>
    <property type="match status" value="1"/>
</dbReference>
<dbReference type="GO" id="GO:0016020">
    <property type="term" value="C:membrane"/>
    <property type="evidence" value="ECO:0007669"/>
    <property type="project" value="UniProtKB-UniRule"/>
</dbReference>
<dbReference type="Gene3D" id="2.60.40.2700">
    <property type="match status" value="1"/>
</dbReference>
<dbReference type="InterPro" id="IPR006665">
    <property type="entry name" value="OmpA-like"/>
</dbReference>
<dbReference type="Pfam" id="PF03160">
    <property type="entry name" value="Calx-beta"/>
    <property type="match status" value="1"/>
</dbReference>
<dbReference type="InterPro" id="IPR038081">
    <property type="entry name" value="CalX-like_sf"/>
</dbReference>
<keyword evidence="4" id="KW-0472">Membrane</keyword>